<proteinExistence type="inferred from homology"/>
<dbReference type="InterPro" id="IPR014777">
    <property type="entry name" value="4pyrrole_Mease_sub1"/>
</dbReference>
<accession>E4U4T2</accession>
<keyword evidence="1 6" id="KW-0963">Cytoplasm</keyword>
<dbReference type="PANTHER" id="PTHR46111">
    <property type="entry name" value="RIBOSOMAL RNA SMALL SUBUNIT METHYLTRANSFERASE I"/>
    <property type="match status" value="1"/>
</dbReference>
<dbReference type="InterPro" id="IPR018063">
    <property type="entry name" value="SAM_MeTrfase_RsmI_CS"/>
</dbReference>
<dbReference type="InterPro" id="IPR014776">
    <property type="entry name" value="4pyrrole_Mease_sub2"/>
</dbReference>
<keyword evidence="3 6" id="KW-0489">Methyltransferase</keyword>
<protein>
    <recommendedName>
        <fullName evidence="6">Ribosomal RNA small subunit methyltransferase I</fullName>
        <ecNumber evidence="6">2.1.1.198</ecNumber>
    </recommendedName>
    <alternativeName>
        <fullName evidence="6">16S rRNA 2'-O-ribose C1402 methyltransferase</fullName>
    </alternativeName>
    <alternativeName>
        <fullName evidence="6">rRNA (cytidine-2'-O-)-methyltransferase RsmI</fullName>
    </alternativeName>
</protein>
<evidence type="ECO:0000256" key="5">
    <source>
        <dbReference type="ARBA" id="ARBA00022691"/>
    </source>
</evidence>
<keyword evidence="4 6" id="KW-0808">Transferase</keyword>
<organism evidence="8 9">
    <name type="scientific">Oceanithermus profundus (strain DSM 14977 / NBRC 100410 / VKM B-2274 / 506)</name>
    <dbReference type="NCBI Taxonomy" id="670487"/>
    <lineage>
        <taxon>Bacteria</taxon>
        <taxon>Thermotogati</taxon>
        <taxon>Deinococcota</taxon>
        <taxon>Deinococci</taxon>
        <taxon>Thermales</taxon>
        <taxon>Thermaceae</taxon>
        <taxon>Oceanithermus</taxon>
    </lineage>
</organism>
<comment type="catalytic activity">
    <reaction evidence="6">
        <text>cytidine(1402) in 16S rRNA + S-adenosyl-L-methionine = 2'-O-methylcytidine(1402) in 16S rRNA + S-adenosyl-L-homocysteine + H(+)</text>
        <dbReference type="Rhea" id="RHEA:42924"/>
        <dbReference type="Rhea" id="RHEA-COMP:10285"/>
        <dbReference type="Rhea" id="RHEA-COMP:10286"/>
        <dbReference type="ChEBI" id="CHEBI:15378"/>
        <dbReference type="ChEBI" id="CHEBI:57856"/>
        <dbReference type="ChEBI" id="CHEBI:59789"/>
        <dbReference type="ChEBI" id="CHEBI:74495"/>
        <dbReference type="ChEBI" id="CHEBI:82748"/>
        <dbReference type="EC" id="2.1.1.198"/>
    </reaction>
</comment>
<dbReference type="PROSITE" id="PS01296">
    <property type="entry name" value="RSMI"/>
    <property type="match status" value="1"/>
</dbReference>
<keyword evidence="2 6" id="KW-0698">rRNA processing</keyword>
<dbReference type="RefSeq" id="WP_013458319.1">
    <property type="nucleotide sequence ID" value="NC_014761.1"/>
</dbReference>
<keyword evidence="9" id="KW-1185">Reference proteome</keyword>
<dbReference type="HAMAP" id="MF_01877">
    <property type="entry name" value="16SrRNA_methyltr_I"/>
    <property type="match status" value="1"/>
</dbReference>
<dbReference type="OrthoDB" id="9809084at2"/>
<dbReference type="Pfam" id="PF00590">
    <property type="entry name" value="TP_methylase"/>
    <property type="match status" value="1"/>
</dbReference>
<dbReference type="Gene3D" id="3.30.950.10">
    <property type="entry name" value="Methyltransferase, Cobalt-precorrin-4 Transmethylase, Domain 2"/>
    <property type="match status" value="1"/>
</dbReference>
<evidence type="ECO:0000259" key="7">
    <source>
        <dbReference type="Pfam" id="PF00590"/>
    </source>
</evidence>
<evidence type="ECO:0000313" key="8">
    <source>
        <dbReference type="EMBL" id="ADR37149.1"/>
    </source>
</evidence>
<evidence type="ECO:0000313" key="9">
    <source>
        <dbReference type="Proteomes" id="UP000008722"/>
    </source>
</evidence>
<dbReference type="KEGG" id="opr:Ocepr_1696"/>
<dbReference type="EC" id="2.1.1.198" evidence="6"/>
<name>E4U4T2_OCEP5</name>
<dbReference type="GO" id="GO:0070677">
    <property type="term" value="F:rRNA (cytosine-2'-O-)-methyltransferase activity"/>
    <property type="evidence" value="ECO:0007669"/>
    <property type="project" value="UniProtKB-UniRule"/>
</dbReference>
<gene>
    <name evidence="6" type="primary">rsmI</name>
    <name evidence="8" type="ordered locus">Ocepr_1696</name>
</gene>
<reference evidence="9" key="1">
    <citation type="submission" date="2010-11" db="EMBL/GenBank/DDBJ databases">
        <title>The complete sequence of chromosome of Oceanithermus profundus DSM 14977.</title>
        <authorList>
            <consortium name="US DOE Joint Genome Institute (JGI-PGF)"/>
            <person name="Lucas S."/>
            <person name="Copeland A."/>
            <person name="Lapidus A."/>
            <person name="Bruce D."/>
            <person name="Goodwin L."/>
            <person name="Pitluck S."/>
            <person name="Kyrpides N."/>
            <person name="Mavromatis K."/>
            <person name="Pagani I."/>
            <person name="Ivanova N."/>
            <person name="Zhang X."/>
            <person name="Brettin T."/>
            <person name="Detter J.C."/>
            <person name="Tapia R."/>
            <person name="Han C."/>
            <person name="Land M."/>
            <person name="Hauser L."/>
            <person name="Markowitz V."/>
            <person name="Cheng J.-F."/>
            <person name="Hugenholtz P."/>
            <person name="Woyke T."/>
            <person name="Wu D."/>
            <person name="Tindall B."/>
            <person name="Faehnrich R."/>
            <person name="Brambilla E."/>
            <person name="Klenk H.-P."/>
            <person name="Eisen J.A."/>
        </authorList>
    </citation>
    <scope>NUCLEOTIDE SEQUENCE [LARGE SCALE GENOMIC DNA]</scope>
    <source>
        <strain evidence="9">DSM 14977 / NBRC 100410 / VKM B-2274 / 506</strain>
    </source>
</reference>
<dbReference type="SUPFAM" id="SSF53790">
    <property type="entry name" value="Tetrapyrrole methylase"/>
    <property type="match status" value="1"/>
</dbReference>
<dbReference type="PANTHER" id="PTHR46111:SF1">
    <property type="entry name" value="RIBOSOMAL RNA SMALL SUBUNIT METHYLTRANSFERASE I"/>
    <property type="match status" value="1"/>
</dbReference>
<dbReference type="FunFam" id="3.30.950.10:FF:000002">
    <property type="entry name" value="Ribosomal RNA small subunit methyltransferase I"/>
    <property type="match status" value="1"/>
</dbReference>
<evidence type="ECO:0000256" key="2">
    <source>
        <dbReference type="ARBA" id="ARBA00022552"/>
    </source>
</evidence>
<dbReference type="eggNOG" id="COG0313">
    <property type="taxonomic scope" value="Bacteria"/>
</dbReference>
<dbReference type="GO" id="GO:0005737">
    <property type="term" value="C:cytoplasm"/>
    <property type="evidence" value="ECO:0007669"/>
    <property type="project" value="UniProtKB-SubCell"/>
</dbReference>
<comment type="function">
    <text evidence="6">Catalyzes the 2'-O-methylation of the ribose of cytidine 1402 (C1402) in 16S rRNA.</text>
</comment>
<dbReference type="HOGENOM" id="CLU_044779_0_0_0"/>
<dbReference type="CDD" id="cd11648">
    <property type="entry name" value="RsmI"/>
    <property type="match status" value="1"/>
</dbReference>
<comment type="subcellular location">
    <subcellularLocation>
        <location evidence="6">Cytoplasm</location>
    </subcellularLocation>
</comment>
<dbReference type="Proteomes" id="UP000008722">
    <property type="component" value="Chromosome"/>
</dbReference>
<dbReference type="PIRSF" id="PIRSF005917">
    <property type="entry name" value="MTase_YraL"/>
    <property type="match status" value="1"/>
</dbReference>
<comment type="similarity">
    <text evidence="6">Belongs to the methyltransferase superfamily. RsmI family.</text>
</comment>
<evidence type="ECO:0000256" key="3">
    <source>
        <dbReference type="ARBA" id="ARBA00022603"/>
    </source>
</evidence>
<evidence type="ECO:0000256" key="6">
    <source>
        <dbReference type="HAMAP-Rule" id="MF_01877"/>
    </source>
</evidence>
<dbReference type="STRING" id="670487.Ocepr_1696"/>
<sequence>MRKLVLVPTPIGHLADVTLRALEVLKEAEVVACEDTRRTAKLLRHYGIATPLVRVDQHTLDRAERLLEEHAYVAYASDAGTPGISDPGAELVARALARGFRVEVLPGPTAFVPALVASGLPTARFVFEGFLPTGRARRPRLEALRREARTVVLYEAPHRLERTLSDLLAIYGPDHPVALARELSKKHEEIWRGRLEEALARFRKPRGEFVIVLGPRELPEDRPDAAALAAELAAEGLGGRALAEALEARSVPRNEARKWAYRKEKA</sequence>
<keyword evidence="5 6" id="KW-0949">S-adenosyl-L-methionine</keyword>
<dbReference type="AlphaFoldDB" id="E4U4T2"/>
<dbReference type="Gene3D" id="3.40.1010.10">
    <property type="entry name" value="Cobalt-precorrin-4 Transmethylase, Domain 1"/>
    <property type="match status" value="1"/>
</dbReference>
<dbReference type="NCBIfam" id="TIGR00096">
    <property type="entry name" value="16S rRNA (cytidine(1402)-2'-O)-methyltransferase"/>
    <property type="match status" value="1"/>
</dbReference>
<evidence type="ECO:0000256" key="4">
    <source>
        <dbReference type="ARBA" id="ARBA00022679"/>
    </source>
</evidence>
<dbReference type="InterPro" id="IPR000878">
    <property type="entry name" value="4pyrrol_Mease"/>
</dbReference>
<dbReference type="InterPro" id="IPR035996">
    <property type="entry name" value="4pyrrol_Methylase_sf"/>
</dbReference>
<dbReference type="InterPro" id="IPR008189">
    <property type="entry name" value="rRNA_ssu_MeTfrase_I"/>
</dbReference>
<feature type="domain" description="Tetrapyrrole methylase" evidence="7">
    <location>
        <begin position="3"/>
        <end position="198"/>
    </location>
</feature>
<evidence type="ECO:0000256" key="1">
    <source>
        <dbReference type="ARBA" id="ARBA00022490"/>
    </source>
</evidence>
<reference evidence="8 9" key="2">
    <citation type="journal article" date="2011" name="Stand. Genomic Sci.">
        <title>Complete genome sequence of Oceanithermus profundus type strain (506).</title>
        <authorList>
            <person name="Pati A."/>
            <person name="Zhang X."/>
            <person name="Lapidus A."/>
            <person name="Nolan M."/>
            <person name="Lucas S."/>
            <person name="Del Rio T.G."/>
            <person name="Tice H."/>
            <person name="Cheng J.F."/>
            <person name="Tapia R."/>
            <person name="Han C."/>
            <person name="Goodwin L."/>
            <person name="Pitluck S."/>
            <person name="Liolios K."/>
            <person name="Pagani I."/>
            <person name="Ivanova N."/>
            <person name="Mavromatis K."/>
            <person name="Chen A."/>
            <person name="Palaniappan K."/>
            <person name="Hauser L."/>
            <person name="Jeffries C.D."/>
            <person name="Brambilla E.M."/>
            <person name="Rohl A."/>
            <person name="Mwirichia R."/>
            <person name="Rohde M."/>
            <person name="Tindall B.J."/>
            <person name="Sikorski J."/>
            <person name="Wirth R."/>
            <person name="Goker M."/>
            <person name="Woyke T."/>
            <person name="Detter J.C."/>
            <person name="Bristow J."/>
            <person name="Eisen J.A."/>
            <person name="Markowitz V."/>
            <person name="Hugenholtz P."/>
            <person name="Kyrpides N.C."/>
            <person name="Klenk H.P."/>
            <person name="Land M."/>
        </authorList>
    </citation>
    <scope>NUCLEOTIDE SEQUENCE [LARGE SCALE GENOMIC DNA]</scope>
    <source>
        <strain evidence="9">DSM 14977 / NBRC 100410 / VKM B-2274 / 506</strain>
    </source>
</reference>
<dbReference type="EMBL" id="CP002361">
    <property type="protein sequence ID" value="ADR37149.1"/>
    <property type="molecule type" value="Genomic_DNA"/>
</dbReference>